<evidence type="ECO:0000313" key="3">
    <source>
        <dbReference type="EMBL" id="KAL1138893.1"/>
    </source>
</evidence>
<feature type="compositionally biased region" description="Acidic residues" evidence="1">
    <location>
        <begin position="781"/>
        <end position="807"/>
    </location>
</feature>
<feature type="compositionally biased region" description="Basic and acidic residues" evidence="1">
    <location>
        <begin position="722"/>
        <end position="735"/>
    </location>
</feature>
<feature type="domain" description="DUF4776" evidence="2">
    <location>
        <begin position="617"/>
        <end position="772"/>
    </location>
</feature>
<dbReference type="EMBL" id="JBFDAA010000003">
    <property type="protein sequence ID" value="KAL1138893.1"/>
    <property type="molecule type" value="Genomic_DNA"/>
</dbReference>
<feature type="compositionally biased region" description="Basic residues" evidence="1">
    <location>
        <begin position="851"/>
        <end position="868"/>
    </location>
</feature>
<dbReference type="Pfam" id="PF16003">
    <property type="entry name" value="DUF4776"/>
    <property type="match status" value="1"/>
</dbReference>
<feature type="compositionally biased region" description="Basic and acidic residues" evidence="1">
    <location>
        <begin position="453"/>
        <end position="473"/>
    </location>
</feature>
<feature type="compositionally biased region" description="Basic and acidic residues" evidence="1">
    <location>
        <begin position="838"/>
        <end position="850"/>
    </location>
</feature>
<feature type="region of interest" description="Disordered" evidence="1">
    <location>
        <begin position="431"/>
        <end position="618"/>
    </location>
</feature>
<dbReference type="Proteomes" id="UP001558652">
    <property type="component" value="Unassembled WGS sequence"/>
</dbReference>
<evidence type="ECO:0000259" key="2">
    <source>
        <dbReference type="Pfam" id="PF16003"/>
    </source>
</evidence>
<keyword evidence="4" id="KW-1185">Reference proteome</keyword>
<dbReference type="AlphaFoldDB" id="A0ABD0ZDJ4"/>
<feature type="compositionally biased region" description="Pro residues" evidence="1">
    <location>
        <begin position="90"/>
        <end position="100"/>
    </location>
</feature>
<feature type="compositionally biased region" description="Basic residues" evidence="1">
    <location>
        <begin position="515"/>
        <end position="524"/>
    </location>
</feature>
<feature type="region of interest" description="Disordered" evidence="1">
    <location>
        <begin position="756"/>
        <end position="868"/>
    </location>
</feature>
<feature type="compositionally biased region" description="Polar residues" evidence="1">
    <location>
        <begin position="122"/>
        <end position="134"/>
    </location>
</feature>
<organism evidence="3 4">
    <name type="scientific">Ranatra chinensis</name>
    <dbReference type="NCBI Taxonomy" id="642074"/>
    <lineage>
        <taxon>Eukaryota</taxon>
        <taxon>Metazoa</taxon>
        <taxon>Ecdysozoa</taxon>
        <taxon>Arthropoda</taxon>
        <taxon>Hexapoda</taxon>
        <taxon>Insecta</taxon>
        <taxon>Pterygota</taxon>
        <taxon>Neoptera</taxon>
        <taxon>Paraneoptera</taxon>
        <taxon>Hemiptera</taxon>
        <taxon>Heteroptera</taxon>
        <taxon>Panheteroptera</taxon>
        <taxon>Nepomorpha</taxon>
        <taxon>Nepidae</taxon>
        <taxon>Ranatrinae</taxon>
        <taxon>Ranatra</taxon>
    </lineage>
</organism>
<proteinExistence type="predicted"/>
<feature type="compositionally biased region" description="Gly residues" evidence="1">
    <location>
        <begin position="578"/>
        <end position="590"/>
    </location>
</feature>
<protein>
    <recommendedName>
        <fullName evidence="2">DUF4776 domain-containing protein</fullName>
    </recommendedName>
</protein>
<feature type="region of interest" description="Disordered" evidence="1">
    <location>
        <begin position="700"/>
        <end position="738"/>
    </location>
</feature>
<name>A0ABD0ZDJ4_9HEMI</name>
<dbReference type="PANTHER" id="PTHR39079:SF1">
    <property type="entry name" value="GH11706P-RELATED"/>
    <property type="match status" value="1"/>
</dbReference>
<gene>
    <name evidence="3" type="ORF">AAG570_008955</name>
</gene>
<comment type="caution">
    <text evidence="3">The sequence shown here is derived from an EMBL/GenBank/DDBJ whole genome shotgun (WGS) entry which is preliminary data.</text>
</comment>
<dbReference type="PANTHER" id="PTHR39079">
    <property type="entry name" value="FI08034P-RELATED"/>
    <property type="match status" value="1"/>
</dbReference>
<feature type="region of interest" description="Disordered" evidence="1">
    <location>
        <begin position="346"/>
        <end position="393"/>
    </location>
</feature>
<feature type="region of interest" description="Disordered" evidence="1">
    <location>
        <begin position="63"/>
        <end position="189"/>
    </location>
</feature>
<feature type="compositionally biased region" description="Basic and acidic residues" evidence="1">
    <location>
        <begin position="483"/>
        <end position="514"/>
    </location>
</feature>
<dbReference type="Pfam" id="PF14924">
    <property type="entry name" value="MAP10_N"/>
    <property type="match status" value="1"/>
</dbReference>
<accession>A0ABD0ZDJ4</accession>
<feature type="compositionally biased region" description="Basic and acidic residues" evidence="1">
    <location>
        <begin position="599"/>
        <end position="611"/>
    </location>
</feature>
<sequence length="868" mass="94997">MCDEYPVCGRKEPAGGSVKDEQLYLLEVLVDKINVKKEKRKPGKYKVKVHFWDFPPIEIDECEFRSAETPPQPPPQKQAPCIRPIKKPKQPPQGPPPPELVDPADLTDAPPDECQCDLATTGRLQEPTSQTSKQSTKKDTDVEEETGLSDAAELIDPYDLPQPESKQKSRDEQPLPIKAPEPEKPFSSGKSCLFPMVPIDLIRGIQRSPVSVYIFKQEEGEQPAIVGAVKVQLGDAFAEAITLASTPVVLPVSAHVEETFKIWDLFGGEVGNILMFIRLSCFGASVFSKFSSAGSSELYPPVGAREEEPRGSKRLCPLLTAEENLTVTTMDTLDDRENVFRTPVAWSKNGPFATESPAARPGKRAGRKQARQEEQQQFFGPERGPANTNRLRKCTCPPTLPRLLGPGPTPCPRPPGYLPCECAQILLALKSQVDTGPTSTPPTPGKPKKSRRKDPDDLTDQRLKSEGAKDKSQPAKSKSPQSKPKDSNSRPMAKEKEPKDSPADGATRDTAIDKRSKRKRKEKAGRRNGEKLVAPVPIVLPPLPTGGGDSRQESVVPTSKVCGAELKKSAMAQPVRSGGMGGEGDGGGDGPAVASVGSRRSDRSPDQDRPPKHGSRTRTIYEYTAGMYPGMHVGHKCCTTSFRFVPKSMGWLWNCPSPDDVFHPKRGWRPGAINKQVAELIRAWRKAAGLEVANMEVPAPVRKRKKRGAQEAQALGGGGSTQDHEDRPEIERLDPVKPTLHVHKREGFYYVSMFPTRENDDAPSPRPIQFKIDAKKGTTGEGDDDDSDSDSDDDSSNSSESSDDSLEIEFVAPAALKRRPRAVMKANMETQYDPADFTPKKEKTKADSKGGKKGKDKKGKKGKKGKKK</sequence>
<reference evidence="3 4" key="1">
    <citation type="submission" date="2024-07" db="EMBL/GenBank/DDBJ databases">
        <title>Chromosome-level genome assembly of the water stick insect Ranatra chinensis (Heteroptera: Nepidae).</title>
        <authorList>
            <person name="Liu X."/>
        </authorList>
    </citation>
    <scope>NUCLEOTIDE SEQUENCE [LARGE SCALE GENOMIC DNA]</scope>
    <source>
        <strain evidence="3">Cailab_2021Rc</strain>
        <tissue evidence="3">Muscle</tissue>
    </source>
</reference>
<evidence type="ECO:0000313" key="4">
    <source>
        <dbReference type="Proteomes" id="UP001558652"/>
    </source>
</evidence>
<dbReference type="InterPro" id="IPR031949">
    <property type="entry name" value="DUF4776"/>
</dbReference>
<evidence type="ECO:0000256" key="1">
    <source>
        <dbReference type="SAM" id="MobiDB-lite"/>
    </source>
</evidence>